<keyword evidence="3" id="KW-1185">Reference proteome</keyword>
<dbReference type="Gene3D" id="3.80.10.10">
    <property type="entry name" value="Ribonuclease Inhibitor"/>
    <property type="match status" value="1"/>
</dbReference>
<protein>
    <recommendedName>
        <fullName evidence="4">F-box domain-containing protein</fullName>
    </recommendedName>
</protein>
<feature type="compositionally biased region" description="Polar residues" evidence="1">
    <location>
        <begin position="615"/>
        <end position="626"/>
    </location>
</feature>
<comment type="caution">
    <text evidence="2">The sequence shown here is derived from an EMBL/GenBank/DDBJ whole genome shotgun (WGS) entry which is preliminary data.</text>
</comment>
<organism evidence="2 3">
    <name type="scientific">Entomortierella chlamydospora</name>
    <dbReference type="NCBI Taxonomy" id="101097"/>
    <lineage>
        <taxon>Eukaryota</taxon>
        <taxon>Fungi</taxon>
        <taxon>Fungi incertae sedis</taxon>
        <taxon>Mucoromycota</taxon>
        <taxon>Mortierellomycotina</taxon>
        <taxon>Mortierellomycetes</taxon>
        <taxon>Mortierellales</taxon>
        <taxon>Mortierellaceae</taxon>
        <taxon>Entomortierella</taxon>
    </lineage>
</organism>
<evidence type="ECO:0000313" key="3">
    <source>
        <dbReference type="Proteomes" id="UP000703661"/>
    </source>
</evidence>
<accession>A0A9P6MT71</accession>
<dbReference type="EMBL" id="JAAAID010001033">
    <property type="protein sequence ID" value="KAG0012116.1"/>
    <property type="molecule type" value="Genomic_DNA"/>
</dbReference>
<dbReference type="OrthoDB" id="2399390at2759"/>
<feature type="compositionally biased region" description="Polar residues" evidence="1">
    <location>
        <begin position="13"/>
        <end position="22"/>
    </location>
</feature>
<feature type="region of interest" description="Disordered" evidence="1">
    <location>
        <begin position="1"/>
        <end position="38"/>
    </location>
</feature>
<sequence>MPLLNSLRRKSHQNQSKPSNAGLSDPLKSPQPRESQSQLTVLNRQTAPAHNILFLPEFLYPLFSCLDQKSILSVRLVCMQWSSVARPYLTLTTQWRDDLSRDQKAEVAARLALVNTLEVIDADDTWMKIGDSMREAPTLVDGCSSSNVPTSEDPLFLALQELMVVGDTSQYREEREFARKVRGSTLANRRQIQLQKLILTKVQKFEKRLENLLEIFPMLTCLELVDAVNAKVDMNIVLEVCPNLRRFVLEFALSDEILWTTTTSNNKQQTTSITASILETPSHSVFIHNLDTLILRHAKMDQVSLESLCAALPNLLSIEVRFLRVIQVRGDSVLFNRRGFYRSLARSCPRIESLHFSLYHCSLTEKDSVTLQDSFPVLKELSMAGKDLDDRVFGHRYKLLEYYSNFLTKLEILCYTTSQSTRFLERIHQFLCSARHLRHLIAPRLQYLTEYLDLVEAYDPEYNTRSHEHEITFYRPRSVAAGQSMEWKIPVRQWACQDLETLHLGFTALYGSSTDAEHSRVMFGHISRYCPRLKDLFISKQTLNLHIDGGLCLLTRLKHLERLKISSHTKYFNLEVSDIDWIGQLVPVEAETDPANPSNFSKSNSSRLKPLKSNPPKSNLSNTVSASTPMTAVRAKKSADYFKSLVTRVKGKSTFVTPVPARRTIEDVFEIDREWNKRQRHGQVSSTTSDLRDRHSNRQLSEDSESGYLHWRLLHSFTLEVDPTHLFKDSSGIALMKKLRPDINFKVPS</sequence>
<dbReference type="Proteomes" id="UP000703661">
    <property type="component" value="Unassembled WGS sequence"/>
</dbReference>
<name>A0A9P6MT71_9FUNG</name>
<feature type="region of interest" description="Disordered" evidence="1">
    <location>
        <begin position="677"/>
        <end position="702"/>
    </location>
</feature>
<evidence type="ECO:0008006" key="4">
    <source>
        <dbReference type="Google" id="ProtNLM"/>
    </source>
</evidence>
<reference evidence="2" key="1">
    <citation type="journal article" date="2020" name="Fungal Divers.">
        <title>Resolving the Mortierellaceae phylogeny through synthesis of multi-gene phylogenetics and phylogenomics.</title>
        <authorList>
            <person name="Vandepol N."/>
            <person name="Liber J."/>
            <person name="Desiro A."/>
            <person name="Na H."/>
            <person name="Kennedy M."/>
            <person name="Barry K."/>
            <person name="Grigoriev I.V."/>
            <person name="Miller A.N."/>
            <person name="O'Donnell K."/>
            <person name="Stajich J.E."/>
            <person name="Bonito G."/>
        </authorList>
    </citation>
    <scope>NUCLEOTIDE SEQUENCE</scope>
    <source>
        <strain evidence="2">NRRL 2769</strain>
    </source>
</reference>
<dbReference type="InterPro" id="IPR032675">
    <property type="entry name" value="LRR_dom_sf"/>
</dbReference>
<dbReference type="SUPFAM" id="SSF52047">
    <property type="entry name" value="RNI-like"/>
    <property type="match status" value="1"/>
</dbReference>
<proteinExistence type="predicted"/>
<evidence type="ECO:0000313" key="2">
    <source>
        <dbReference type="EMBL" id="KAG0012116.1"/>
    </source>
</evidence>
<gene>
    <name evidence="2" type="ORF">BGZ80_000194</name>
</gene>
<evidence type="ECO:0000256" key="1">
    <source>
        <dbReference type="SAM" id="MobiDB-lite"/>
    </source>
</evidence>
<dbReference type="AlphaFoldDB" id="A0A9P6MT71"/>
<feature type="region of interest" description="Disordered" evidence="1">
    <location>
        <begin position="592"/>
        <end position="626"/>
    </location>
</feature>
<feature type="compositionally biased region" description="Polar residues" evidence="1">
    <location>
        <begin position="595"/>
        <end position="607"/>
    </location>
</feature>